<keyword evidence="3" id="KW-0238">DNA-binding</keyword>
<keyword evidence="1" id="KW-0597">Phosphoprotein</keyword>
<dbReference type="InterPro" id="IPR001789">
    <property type="entry name" value="Sig_transdc_resp-reg_receiver"/>
</dbReference>
<dbReference type="InterPro" id="IPR039420">
    <property type="entry name" value="WalR-like"/>
</dbReference>
<protein>
    <submittedName>
        <fullName evidence="8">Response regulator transcription factor</fullName>
    </submittedName>
</protein>
<evidence type="ECO:0000313" key="8">
    <source>
        <dbReference type="EMBL" id="GAA2002600.1"/>
    </source>
</evidence>
<dbReference type="EMBL" id="BAAAPC010000013">
    <property type="protein sequence ID" value="GAA2002600.1"/>
    <property type="molecule type" value="Genomic_DNA"/>
</dbReference>
<dbReference type="SMART" id="SM00448">
    <property type="entry name" value="REC"/>
    <property type="match status" value="1"/>
</dbReference>
<dbReference type="CDD" id="cd17535">
    <property type="entry name" value="REC_NarL-like"/>
    <property type="match status" value="1"/>
</dbReference>
<dbReference type="InterPro" id="IPR016032">
    <property type="entry name" value="Sig_transdc_resp-reg_C-effctor"/>
</dbReference>
<dbReference type="PANTHER" id="PTHR43214:SF24">
    <property type="entry name" value="TRANSCRIPTIONAL REGULATORY PROTEIN NARL-RELATED"/>
    <property type="match status" value="1"/>
</dbReference>
<keyword evidence="9" id="KW-1185">Reference proteome</keyword>
<dbReference type="SMART" id="SM00421">
    <property type="entry name" value="HTH_LUXR"/>
    <property type="match status" value="1"/>
</dbReference>
<dbReference type="InterPro" id="IPR011006">
    <property type="entry name" value="CheY-like_superfamily"/>
</dbReference>
<comment type="caution">
    <text evidence="8">The sequence shown here is derived from an EMBL/GenBank/DDBJ whole genome shotgun (WGS) entry which is preliminary data.</text>
</comment>
<feature type="domain" description="HTH luxR-type" evidence="6">
    <location>
        <begin position="151"/>
        <end position="216"/>
    </location>
</feature>
<evidence type="ECO:0000259" key="7">
    <source>
        <dbReference type="PROSITE" id="PS50110"/>
    </source>
</evidence>
<organism evidence="8 9">
    <name type="scientific">Nocardiopsis rhodophaea</name>
    <dbReference type="NCBI Taxonomy" id="280238"/>
    <lineage>
        <taxon>Bacteria</taxon>
        <taxon>Bacillati</taxon>
        <taxon>Actinomycetota</taxon>
        <taxon>Actinomycetes</taxon>
        <taxon>Streptosporangiales</taxon>
        <taxon>Nocardiopsidaceae</taxon>
        <taxon>Nocardiopsis</taxon>
    </lineage>
</organism>
<evidence type="ECO:0000256" key="5">
    <source>
        <dbReference type="PROSITE-ProRule" id="PRU00169"/>
    </source>
</evidence>
<evidence type="ECO:0000256" key="4">
    <source>
        <dbReference type="ARBA" id="ARBA00023163"/>
    </source>
</evidence>
<reference evidence="9" key="1">
    <citation type="journal article" date="2019" name="Int. J. Syst. Evol. Microbiol.">
        <title>The Global Catalogue of Microorganisms (GCM) 10K type strain sequencing project: providing services to taxonomists for standard genome sequencing and annotation.</title>
        <authorList>
            <consortium name="The Broad Institute Genomics Platform"/>
            <consortium name="The Broad Institute Genome Sequencing Center for Infectious Disease"/>
            <person name="Wu L."/>
            <person name="Ma J."/>
        </authorList>
    </citation>
    <scope>NUCLEOTIDE SEQUENCE [LARGE SCALE GENOMIC DNA]</scope>
    <source>
        <strain evidence="9">JCM 15313</strain>
    </source>
</reference>
<dbReference type="InterPro" id="IPR058245">
    <property type="entry name" value="NreC/VraR/RcsB-like_REC"/>
</dbReference>
<keyword evidence="2" id="KW-0805">Transcription regulation</keyword>
<dbReference type="InterPro" id="IPR000792">
    <property type="entry name" value="Tscrpt_reg_LuxR_C"/>
</dbReference>
<feature type="domain" description="Response regulatory" evidence="7">
    <location>
        <begin position="2"/>
        <end position="122"/>
    </location>
</feature>
<evidence type="ECO:0000259" key="6">
    <source>
        <dbReference type="PROSITE" id="PS50043"/>
    </source>
</evidence>
<dbReference type="PROSITE" id="PS50043">
    <property type="entry name" value="HTH_LUXR_2"/>
    <property type="match status" value="1"/>
</dbReference>
<dbReference type="Pfam" id="PF00196">
    <property type="entry name" value="GerE"/>
    <property type="match status" value="1"/>
</dbReference>
<dbReference type="Pfam" id="PF00072">
    <property type="entry name" value="Response_reg"/>
    <property type="match status" value="1"/>
</dbReference>
<dbReference type="PANTHER" id="PTHR43214">
    <property type="entry name" value="TWO-COMPONENT RESPONSE REGULATOR"/>
    <property type="match status" value="1"/>
</dbReference>
<gene>
    <name evidence="8" type="ORF">GCM10009799_32150</name>
</gene>
<dbReference type="Proteomes" id="UP001501585">
    <property type="component" value="Unassembled WGS sequence"/>
</dbReference>
<dbReference type="PRINTS" id="PR00038">
    <property type="entry name" value="HTHLUXR"/>
</dbReference>
<evidence type="ECO:0000256" key="3">
    <source>
        <dbReference type="ARBA" id="ARBA00023125"/>
    </source>
</evidence>
<dbReference type="SUPFAM" id="SSF52172">
    <property type="entry name" value="CheY-like"/>
    <property type="match status" value="1"/>
</dbReference>
<evidence type="ECO:0000256" key="1">
    <source>
        <dbReference type="ARBA" id="ARBA00022553"/>
    </source>
</evidence>
<comment type="caution">
    <text evidence="5">Lacks conserved residue(s) required for the propagation of feature annotation.</text>
</comment>
<accession>A0ABP5EQM7</accession>
<dbReference type="CDD" id="cd06170">
    <property type="entry name" value="LuxR_C_like"/>
    <property type="match status" value="1"/>
</dbReference>
<dbReference type="PROSITE" id="PS50110">
    <property type="entry name" value="RESPONSE_REGULATORY"/>
    <property type="match status" value="1"/>
</dbReference>
<keyword evidence="4" id="KW-0804">Transcription</keyword>
<dbReference type="Gene3D" id="3.40.50.2300">
    <property type="match status" value="1"/>
</dbReference>
<dbReference type="SUPFAM" id="SSF46894">
    <property type="entry name" value="C-terminal effector domain of the bipartite response regulators"/>
    <property type="match status" value="1"/>
</dbReference>
<sequence>MRVLVVEPQTIVRASISALLLELPGIDVADATGSGRDVVSLALHSRADVVLMNADVEDVEGTDGYALARTLREEGNRRIDIILRLSTTRVQDVQHALDAGATGILTRDSSPDVMADALDCVAKGRIFLEPATIRRLVTAAMSVPPHARTGEHPCLSELTDRELQILRLVARALNNRQIAAHLMISEGTVKAHLSRVLGKLRLASRTQAVVFAYDCGLVTPHPHERKSA</sequence>
<name>A0ABP5EQM7_9ACTN</name>
<proteinExistence type="predicted"/>
<dbReference type="RefSeq" id="WP_344163341.1">
    <property type="nucleotide sequence ID" value="NZ_BAAAPC010000013.1"/>
</dbReference>
<evidence type="ECO:0000256" key="2">
    <source>
        <dbReference type="ARBA" id="ARBA00023015"/>
    </source>
</evidence>
<evidence type="ECO:0000313" key="9">
    <source>
        <dbReference type="Proteomes" id="UP001501585"/>
    </source>
</evidence>